<proteinExistence type="predicted"/>
<reference evidence="2 3" key="1">
    <citation type="submission" date="2020-04" db="EMBL/GenBank/DDBJ databases">
        <title>Molecular characterization of pseudomonads from Agaricus bisporus reveal novel blotch 2 pathogens in Western Europe.</title>
        <authorList>
            <person name="Taparia T."/>
            <person name="Krijger M."/>
            <person name="Haynes E."/>
            <person name="Elpinstone J.G."/>
            <person name="Noble R."/>
            <person name="Van Der Wolf J."/>
        </authorList>
    </citation>
    <scope>NUCLEOTIDE SEQUENCE [LARGE SCALE GENOMIC DNA]</scope>
    <source>
        <strain evidence="2 3">G9001</strain>
    </source>
</reference>
<dbReference type="GO" id="GO:0003677">
    <property type="term" value="F:DNA binding"/>
    <property type="evidence" value="ECO:0007669"/>
    <property type="project" value="InterPro"/>
</dbReference>
<dbReference type="SUPFAM" id="SSF46894">
    <property type="entry name" value="C-terminal effector domain of the bipartite response regulators"/>
    <property type="match status" value="1"/>
</dbReference>
<dbReference type="EMBL" id="JACAQA010000003">
    <property type="protein sequence ID" value="NWB84335.1"/>
    <property type="molecule type" value="Genomic_DNA"/>
</dbReference>
<feature type="domain" description="HTH luxR-type" evidence="1">
    <location>
        <begin position="200"/>
        <end position="257"/>
    </location>
</feature>
<sequence>MKLTHDLTHGHDPYLYLRLGELVSSAAEDAFAEHMLAFVNSLVPIHGLDLSEWTLDADRTRIGPSKCLGRAGQPHDLCAPDTLPHPLLQSVMEMEAPLLIQLKTAPSPQHPRRSTHQCHLVSGSGDLRWVICVHRLASLRAFSVAELTLLKSLSDTLLPLVAHRAQLLAQPGTRWTGTTQADSELESLHQAFSGRLAQDAVNLSAREQEVCLGLLTGITVSEMAQRLNVKNSSVETYLKRATTKLGVSGRHGLTRWMAFVPSRAKHVSAVAEDMPAVPEAKAGTRKDHYG</sequence>
<organism evidence="2 3">
    <name type="scientific">Pseudomonas gingeri</name>
    <dbReference type="NCBI Taxonomy" id="117681"/>
    <lineage>
        <taxon>Bacteria</taxon>
        <taxon>Pseudomonadati</taxon>
        <taxon>Pseudomonadota</taxon>
        <taxon>Gammaproteobacteria</taxon>
        <taxon>Pseudomonadales</taxon>
        <taxon>Pseudomonadaceae</taxon>
        <taxon>Pseudomonas</taxon>
    </lineage>
</organism>
<gene>
    <name evidence="2" type="ORF">HX830_05515</name>
</gene>
<dbReference type="Gene3D" id="1.10.10.10">
    <property type="entry name" value="Winged helix-like DNA-binding domain superfamily/Winged helix DNA-binding domain"/>
    <property type="match status" value="1"/>
</dbReference>
<comment type="caution">
    <text evidence="2">The sequence shown here is derived from an EMBL/GenBank/DDBJ whole genome shotgun (WGS) entry which is preliminary data.</text>
</comment>
<evidence type="ECO:0000259" key="1">
    <source>
        <dbReference type="SMART" id="SM00421"/>
    </source>
</evidence>
<dbReference type="Proteomes" id="UP000522864">
    <property type="component" value="Unassembled WGS sequence"/>
</dbReference>
<dbReference type="SMART" id="SM00421">
    <property type="entry name" value="HTH_LUXR"/>
    <property type="match status" value="1"/>
</dbReference>
<dbReference type="Pfam" id="PF00196">
    <property type="entry name" value="GerE"/>
    <property type="match status" value="1"/>
</dbReference>
<accession>A0A7Y7WMI6</accession>
<dbReference type="InterPro" id="IPR016032">
    <property type="entry name" value="Sig_transdc_resp-reg_C-effctor"/>
</dbReference>
<evidence type="ECO:0000313" key="3">
    <source>
        <dbReference type="Proteomes" id="UP000522864"/>
    </source>
</evidence>
<dbReference type="RefSeq" id="WP_177099228.1">
    <property type="nucleotide sequence ID" value="NZ_JACAQA010000003.1"/>
</dbReference>
<protein>
    <submittedName>
        <fullName evidence="2">Helix-turn-helix transcriptional regulator</fullName>
    </submittedName>
</protein>
<dbReference type="GO" id="GO:0006355">
    <property type="term" value="P:regulation of DNA-templated transcription"/>
    <property type="evidence" value="ECO:0007669"/>
    <property type="project" value="InterPro"/>
</dbReference>
<evidence type="ECO:0000313" key="2">
    <source>
        <dbReference type="EMBL" id="NWB84335.1"/>
    </source>
</evidence>
<name>A0A7Y7WMI6_9PSED</name>
<dbReference type="InterPro" id="IPR036388">
    <property type="entry name" value="WH-like_DNA-bd_sf"/>
</dbReference>
<dbReference type="AlphaFoldDB" id="A0A7Y7WMI6"/>
<dbReference type="InterPro" id="IPR000792">
    <property type="entry name" value="Tscrpt_reg_LuxR_C"/>
</dbReference>